<dbReference type="GO" id="GO:0005524">
    <property type="term" value="F:ATP binding"/>
    <property type="evidence" value="ECO:0007669"/>
    <property type="project" value="UniProtKB-KW"/>
</dbReference>
<dbReference type="InterPro" id="IPR003593">
    <property type="entry name" value="AAA+_ATPase"/>
</dbReference>
<keyword evidence="6 9" id="KW-1133">Transmembrane helix</keyword>
<keyword evidence="2" id="KW-0813">Transport</keyword>
<dbReference type="Gene3D" id="1.20.1560.10">
    <property type="entry name" value="ABC transporter type 1, transmembrane domain"/>
    <property type="match status" value="1"/>
</dbReference>
<dbReference type="PANTHER" id="PTHR24221:SF654">
    <property type="entry name" value="ATP-BINDING CASSETTE SUB-FAMILY B MEMBER 6"/>
    <property type="match status" value="1"/>
</dbReference>
<dbReference type="InterPro" id="IPR017871">
    <property type="entry name" value="ABC_transporter-like_CS"/>
</dbReference>
<dbReference type="SMART" id="SM00382">
    <property type="entry name" value="AAA"/>
    <property type="match status" value="1"/>
</dbReference>
<evidence type="ECO:0000256" key="8">
    <source>
        <dbReference type="ARBA" id="ARBA00024363"/>
    </source>
</evidence>
<dbReference type="SUPFAM" id="SSF52540">
    <property type="entry name" value="P-loop containing nucleoside triphosphate hydrolases"/>
    <property type="match status" value="1"/>
</dbReference>
<evidence type="ECO:0000256" key="4">
    <source>
        <dbReference type="ARBA" id="ARBA00022741"/>
    </source>
</evidence>
<protein>
    <submittedName>
        <fullName evidence="12">Homocysteine S-methyltransferase 1</fullName>
    </submittedName>
</protein>
<evidence type="ECO:0000259" key="10">
    <source>
        <dbReference type="PROSITE" id="PS50893"/>
    </source>
</evidence>
<dbReference type="InterPro" id="IPR039421">
    <property type="entry name" value="Type_1_exporter"/>
</dbReference>
<keyword evidence="3 9" id="KW-0812">Transmembrane</keyword>
<dbReference type="AlphaFoldDB" id="A0ABD2PZ27"/>
<evidence type="ECO:0000256" key="5">
    <source>
        <dbReference type="ARBA" id="ARBA00022840"/>
    </source>
</evidence>
<dbReference type="GO" id="GO:0016020">
    <property type="term" value="C:membrane"/>
    <property type="evidence" value="ECO:0007669"/>
    <property type="project" value="UniProtKB-SubCell"/>
</dbReference>
<dbReference type="InterPro" id="IPR003439">
    <property type="entry name" value="ABC_transporter-like_ATP-bd"/>
</dbReference>
<dbReference type="InterPro" id="IPR011527">
    <property type="entry name" value="ABC1_TM_dom"/>
</dbReference>
<comment type="subcellular location">
    <subcellularLocation>
        <location evidence="1">Membrane</location>
        <topology evidence="1">Multi-pass membrane protein</topology>
    </subcellularLocation>
</comment>
<comment type="caution">
    <text evidence="12">The sequence shown here is derived from an EMBL/GenBank/DDBJ whole genome shotgun (WGS) entry which is preliminary data.</text>
</comment>
<evidence type="ECO:0000256" key="6">
    <source>
        <dbReference type="ARBA" id="ARBA00022989"/>
    </source>
</evidence>
<dbReference type="PROSITE" id="PS50893">
    <property type="entry name" value="ABC_TRANSPORTER_2"/>
    <property type="match status" value="1"/>
</dbReference>
<keyword evidence="5" id="KW-0067">ATP-binding</keyword>
<comment type="similarity">
    <text evidence="8">Belongs to the ABC transporter superfamily. ABCB family. Heavy Metal importer (TC 3.A.1.210) subfamily.</text>
</comment>
<reference evidence="12 13" key="1">
    <citation type="submission" date="2024-11" db="EMBL/GenBank/DDBJ databases">
        <title>Adaptive evolution of stress response genes in parasites aligns with host niche diversity.</title>
        <authorList>
            <person name="Hahn C."/>
            <person name="Resl P."/>
        </authorList>
    </citation>
    <scope>NUCLEOTIDE SEQUENCE [LARGE SCALE GENOMIC DNA]</scope>
    <source>
        <strain evidence="12">EGGRZ-B1_66</strain>
        <tissue evidence="12">Body</tissue>
    </source>
</reference>
<evidence type="ECO:0000313" key="13">
    <source>
        <dbReference type="Proteomes" id="UP001626550"/>
    </source>
</evidence>
<dbReference type="PROSITE" id="PS50929">
    <property type="entry name" value="ABC_TM1F"/>
    <property type="match status" value="1"/>
</dbReference>
<evidence type="ECO:0000256" key="3">
    <source>
        <dbReference type="ARBA" id="ARBA00022692"/>
    </source>
</evidence>
<evidence type="ECO:0000313" key="12">
    <source>
        <dbReference type="EMBL" id="KAL3311726.1"/>
    </source>
</evidence>
<keyword evidence="7 9" id="KW-0472">Membrane</keyword>
<dbReference type="SUPFAM" id="SSF90123">
    <property type="entry name" value="ABC transporter transmembrane region"/>
    <property type="match status" value="1"/>
</dbReference>
<evidence type="ECO:0000256" key="9">
    <source>
        <dbReference type="SAM" id="Phobius"/>
    </source>
</evidence>
<dbReference type="Proteomes" id="UP001626550">
    <property type="component" value="Unassembled WGS sequence"/>
</dbReference>
<name>A0ABD2PZ27_9PLAT</name>
<dbReference type="FunFam" id="3.40.50.300:FF:000186">
    <property type="entry name" value="ATP-binding cassette sub-family B member 7, mitochondrial"/>
    <property type="match status" value="1"/>
</dbReference>
<evidence type="ECO:0000256" key="1">
    <source>
        <dbReference type="ARBA" id="ARBA00004141"/>
    </source>
</evidence>
<feature type="transmembrane region" description="Helical" evidence="9">
    <location>
        <begin position="89"/>
        <end position="110"/>
    </location>
</feature>
<keyword evidence="4" id="KW-0547">Nucleotide-binding</keyword>
<proteinExistence type="inferred from homology"/>
<evidence type="ECO:0000256" key="2">
    <source>
        <dbReference type="ARBA" id="ARBA00022448"/>
    </source>
</evidence>
<gene>
    <name evidence="12" type="primary">HMT-1_1</name>
    <name evidence="12" type="ORF">Ciccas_009691</name>
</gene>
<dbReference type="InterPro" id="IPR027417">
    <property type="entry name" value="P-loop_NTPase"/>
</dbReference>
<evidence type="ECO:0000259" key="11">
    <source>
        <dbReference type="PROSITE" id="PS50929"/>
    </source>
</evidence>
<dbReference type="PANTHER" id="PTHR24221">
    <property type="entry name" value="ATP-BINDING CASSETTE SUB-FAMILY B"/>
    <property type="match status" value="1"/>
</dbReference>
<organism evidence="12 13">
    <name type="scientific">Cichlidogyrus casuarinus</name>
    <dbReference type="NCBI Taxonomy" id="1844966"/>
    <lineage>
        <taxon>Eukaryota</taxon>
        <taxon>Metazoa</taxon>
        <taxon>Spiralia</taxon>
        <taxon>Lophotrochozoa</taxon>
        <taxon>Platyhelminthes</taxon>
        <taxon>Monogenea</taxon>
        <taxon>Monopisthocotylea</taxon>
        <taxon>Dactylogyridea</taxon>
        <taxon>Ancyrocephalidae</taxon>
        <taxon>Cichlidogyrus</taxon>
    </lineage>
</organism>
<dbReference type="InterPro" id="IPR036640">
    <property type="entry name" value="ABC1_TM_sf"/>
</dbReference>
<dbReference type="Gene3D" id="3.40.50.300">
    <property type="entry name" value="P-loop containing nucleotide triphosphate hydrolases"/>
    <property type="match status" value="1"/>
</dbReference>
<sequence length="395" mass="45013">MNKLSNEVQACAVDSLLNFETVKYYNAEQWEVNRYLQATKRYQRLDWIVQSTLNMLNSVQNLIVSTGLFIGTILCVKDVVDGRLKVGDFVLFCTYIIQLYLPLNLFGTYYRMLQMSFVDMNSMFDLFDEQPNIVDAPDAEPLYVSQSRVEFKNVFFSYNPERQILNNISFVVQPGQSVALVGQTGSGKSTILRLLFRFFEVDQGQIMIDNQNIARVTQESLRNVIGVVPQDTVLFNTDILSNIRYGRQRASDAEVKEAARMADIHDRIMEFPQQYQTVVGERGLKLSGGEKQRVAIARTILKAPKILLLDEATSALDSQTERHIQASLQKVSENKTTIIVAHRLSTIINCDTILVMHSGQIVERGNHEALLRLDGQSVHLFISFSIKYSYVFCYL</sequence>
<dbReference type="PROSITE" id="PS00211">
    <property type="entry name" value="ABC_TRANSPORTER_1"/>
    <property type="match status" value="1"/>
</dbReference>
<accession>A0ABD2PZ27</accession>
<feature type="domain" description="ABC transmembrane type-1" evidence="11">
    <location>
        <begin position="1"/>
        <end position="115"/>
    </location>
</feature>
<dbReference type="Pfam" id="PF00005">
    <property type="entry name" value="ABC_tran"/>
    <property type="match status" value="1"/>
</dbReference>
<feature type="domain" description="ABC transporter" evidence="10">
    <location>
        <begin position="149"/>
        <end position="383"/>
    </location>
</feature>
<feature type="transmembrane region" description="Helical" evidence="9">
    <location>
        <begin position="59"/>
        <end position="77"/>
    </location>
</feature>
<dbReference type="EMBL" id="JBJKFK010002050">
    <property type="protein sequence ID" value="KAL3311726.1"/>
    <property type="molecule type" value="Genomic_DNA"/>
</dbReference>
<keyword evidence="13" id="KW-1185">Reference proteome</keyword>
<evidence type="ECO:0000256" key="7">
    <source>
        <dbReference type="ARBA" id="ARBA00023136"/>
    </source>
</evidence>
<dbReference type="Pfam" id="PF00664">
    <property type="entry name" value="ABC_membrane"/>
    <property type="match status" value="1"/>
</dbReference>